<evidence type="ECO:0000313" key="1">
    <source>
        <dbReference type="EMBL" id="MFC0542989.1"/>
    </source>
</evidence>
<dbReference type="Proteomes" id="UP001589810">
    <property type="component" value="Unassembled WGS sequence"/>
</dbReference>
<keyword evidence="2" id="KW-1185">Reference proteome</keyword>
<dbReference type="RefSeq" id="WP_273941392.1">
    <property type="nucleotide sequence ID" value="NZ_CP097263.1"/>
</dbReference>
<comment type="caution">
    <text evidence="1">The sequence shown here is derived from an EMBL/GenBank/DDBJ whole genome shotgun (WGS) entry which is preliminary data.</text>
</comment>
<name>A0ABV6MRS2_9PSEU</name>
<reference evidence="1 2" key="1">
    <citation type="submission" date="2024-09" db="EMBL/GenBank/DDBJ databases">
        <authorList>
            <person name="Sun Q."/>
            <person name="Mori K."/>
        </authorList>
    </citation>
    <scope>NUCLEOTIDE SEQUENCE [LARGE SCALE GENOMIC DNA]</scope>
    <source>
        <strain evidence="1 2">TBRC 1432</strain>
    </source>
</reference>
<dbReference type="Gene3D" id="2.80.10.50">
    <property type="match status" value="2"/>
</dbReference>
<dbReference type="InterPro" id="IPR013431">
    <property type="entry name" value="Delta_60_rpt"/>
</dbReference>
<organism evidence="1 2">
    <name type="scientific">Kutzneria chonburiensis</name>
    <dbReference type="NCBI Taxonomy" id="1483604"/>
    <lineage>
        <taxon>Bacteria</taxon>
        <taxon>Bacillati</taxon>
        <taxon>Actinomycetota</taxon>
        <taxon>Actinomycetes</taxon>
        <taxon>Pseudonocardiales</taxon>
        <taxon>Pseudonocardiaceae</taxon>
        <taxon>Kutzneria</taxon>
    </lineage>
</organism>
<dbReference type="NCBIfam" id="TIGR02608">
    <property type="entry name" value="delta_60_rpt"/>
    <property type="match status" value="5"/>
</dbReference>
<dbReference type="Pfam" id="PF17164">
    <property type="entry name" value="DUF5122"/>
    <property type="match status" value="2"/>
</dbReference>
<proteinExistence type="predicted"/>
<gene>
    <name evidence="1" type="ORF">ACFFH7_15930</name>
</gene>
<dbReference type="SUPFAM" id="SSF63829">
    <property type="entry name" value="Calcium-dependent phosphotriesterase"/>
    <property type="match status" value="1"/>
</dbReference>
<accession>A0ABV6MRS2</accession>
<evidence type="ECO:0000313" key="2">
    <source>
        <dbReference type="Proteomes" id="UP001589810"/>
    </source>
</evidence>
<protein>
    <recommendedName>
        <fullName evidence="3">Delta-60 repeat domain-containing protein</fullName>
    </recommendedName>
</protein>
<evidence type="ECO:0008006" key="3">
    <source>
        <dbReference type="Google" id="ProtNLM"/>
    </source>
</evidence>
<dbReference type="EMBL" id="JBHLUD010000004">
    <property type="protein sequence ID" value="MFC0542989.1"/>
    <property type="molecule type" value="Genomic_DNA"/>
</dbReference>
<sequence>MLTAGVASASPGELDPGFGTAGKVAPNLRAENLWVRSAVQHDDKTLVLVTYPGDKKGYVYRYTPDGERDKSFGSSGRITLDPGRASAIVVQADDKFVVASTVSPDVSSSHVMVSRYLPDGAVDTTFGSSGKVEYSRDTYAEADAVAVAKDGTIAVGGSAAPRLTLGRSLIVEFDNTGKLRTSFGENGSATYQPGGYYCNVSALVFQDDGKVAATIEVPAASLEQGQKFYLERLNTDGSTDFAVTDYFAVDENSSTSSALAITGDGKFLVTGKVRIGNSDTDFGTMRMNSDGTLDDTFGDHGRVRTNISVISNDAARAIILRDNGDFAVAGTDGYNFAVAWYDKNGRPASGFLDQGRTTVDFGSESGAYGIHVQSDGKVVLVGRTAQGFALARLLVA</sequence>